<dbReference type="AlphaFoldDB" id="A0A8K0CI87"/>
<dbReference type="EMBL" id="VTPC01086518">
    <property type="protein sequence ID" value="KAF2886759.1"/>
    <property type="molecule type" value="Genomic_DNA"/>
</dbReference>
<sequence length="152" mass="17533">MLCHHSSAFLFQRTTLQYPSLESYWISCSPSRNELFDKLKKIYSGILKHDLIMTIGDFNAQLGKENREVADGLTVHEESNDNGEQLCNFAAATDMFKVSTKCKHKNIHKVTWMQPCRNGGDWIDEMLTRKKNLKSINDMRSYRGPNFIVIAE</sequence>
<keyword evidence="2" id="KW-1185">Reference proteome</keyword>
<dbReference type="Proteomes" id="UP000801492">
    <property type="component" value="Unassembled WGS sequence"/>
</dbReference>
<proteinExistence type="predicted"/>
<dbReference type="SUPFAM" id="SSF56219">
    <property type="entry name" value="DNase I-like"/>
    <property type="match status" value="1"/>
</dbReference>
<evidence type="ECO:0000313" key="2">
    <source>
        <dbReference type="Proteomes" id="UP000801492"/>
    </source>
</evidence>
<dbReference type="InterPro" id="IPR036691">
    <property type="entry name" value="Endo/exonu/phosph_ase_sf"/>
</dbReference>
<dbReference type="Gene3D" id="3.60.10.10">
    <property type="entry name" value="Endonuclease/exonuclease/phosphatase"/>
    <property type="match status" value="1"/>
</dbReference>
<evidence type="ECO:0008006" key="3">
    <source>
        <dbReference type="Google" id="ProtNLM"/>
    </source>
</evidence>
<accession>A0A8K0CI87</accession>
<reference evidence="1" key="1">
    <citation type="submission" date="2019-08" db="EMBL/GenBank/DDBJ databases">
        <title>The genome of the North American firefly Photinus pyralis.</title>
        <authorList>
            <consortium name="Photinus pyralis genome working group"/>
            <person name="Fallon T.R."/>
            <person name="Sander Lower S.E."/>
            <person name="Weng J.-K."/>
        </authorList>
    </citation>
    <scope>NUCLEOTIDE SEQUENCE</scope>
    <source>
        <strain evidence="1">TRF0915ILg1</strain>
        <tissue evidence="1">Whole body</tissue>
    </source>
</reference>
<organism evidence="1 2">
    <name type="scientific">Ignelater luminosus</name>
    <name type="common">Cucubano</name>
    <name type="synonym">Pyrophorus luminosus</name>
    <dbReference type="NCBI Taxonomy" id="2038154"/>
    <lineage>
        <taxon>Eukaryota</taxon>
        <taxon>Metazoa</taxon>
        <taxon>Ecdysozoa</taxon>
        <taxon>Arthropoda</taxon>
        <taxon>Hexapoda</taxon>
        <taxon>Insecta</taxon>
        <taxon>Pterygota</taxon>
        <taxon>Neoptera</taxon>
        <taxon>Endopterygota</taxon>
        <taxon>Coleoptera</taxon>
        <taxon>Polyphaga</taxon>
        <taxon>Elateriformia</taxon>
        <taxon>Elateroidea</taxon>
        <taxon>Elateridae</taxon>
        <taxon>Agrypninae</taxon>
        <taxon>Pyrophorini</taxon>
        <taxon>Ignelater</taxon>
    </lineage>
</organism>
<comment type="caution">
    <text evidence="1">The sequence shown here is derived from an EMBL/GenBank/DDBJ whole genome shotgun (WGS) entry which is preliminary data.</text>
</comment>
<gene>
    <name evidence="1" type="ORF">ILUMI_19414</name>
</gene>
<dbReference type="OrthoDB" id="8195170at2759"/>
<protein>
    <recommendedName>
        <fullName evidence="3">Craniofacial development protein 2-like</fullName>
    </recommendedName>
</protein>
<name>A0A8K0CI87_IGNLU</name>
<evidence type="ECO:0000313" key="1">
    <source>
        <dbReference type="EMBL" id="KAF2886759.1"/>
    </source>
</evidence>